<keyword evidence="3" id="KW-1185">Reference proteome</keyword>
<dbReference type="SUPFAM" id="SSF52317">
    <property type="entry name" value="Class I glutamine amidotransferase-like"/>
    <property type="match status" value="1"/>
</dbReference>
<dbReference type="Gene3D" id="3.40.50.880">
    <property type="match status" value="1"/>
</dbReference>
<evidence type="ECO:0000313" key="3">
    <source>
        <dbReference type="Proteomes" id="UP000012371"/>
    </source>
</evidence>
<dbReference type="InterPro" id="IPR052158">
    <property type="entry name" value="INH-QAR"/>
</dbReference>
<dbReference type="GO" id="GO:0006355">
    <property type="term" value="P:regulation of DNA-templated transcription"/>
    <property type="evidence" value="ECO:0007669"/>
    <property type="project" value="TreeGrafter"/>
</dbReference>
<comment type="caution">
    <text evidence="2">The sequence shown here is derived from an EMBL/GenBank/DDBJ whole genome shotgun (WGS) entry which is preliminary data.</text>
</comment>
<proteinExistence type="predicted"/>
<feature type="domain" description="DJ-1/PfpI" evidence="1">
    <location>
        <begin position="38"/>
        <end position="202"/>
    </location>
</feature>
<dbReference type="InterPro" id="IPR002818">
    <property type="entry name" value="DJ-1/PfpI"/>
</dbReference>
<dbReference type="EMBL" id="AOGW02000011">
    <property type="protein sequence ID" value="EMY60889.1"/>
    <property type="molecule type" value="Genomic_DNA"/>
</dbReference>
<dbReference type="PANTHER" id="PTHR43130:SF2">
    <property type="entry name" value="DJ-1_PFPI DOMAIN-CONTAINING PROTEIN"/>
    <property type="match status" value="1"/>
</dbReference>
<dbReference type="STRING" id="1257025.LEP1GSC203_0672"/>
<gene>
    <name evidence="2" type="ORF">LEP1GSC203_0672</name>
</gene>
<evidence type="ECO:0000259" key="1">
    <source>
        <dbReference type="Pfam" id="PF01965"/>
    </source>
</evidence>
<sequence length="357" mass="39877">MILTLGFGAIKLLGQTNKDQKTYLQKISVKPPHKKPVIVVIGENKYTELTDFIVPYGVLKRANIAEVYAVAPNKGKMEMFPSLSIEITTSIEDFDTLHPEGADLVIVPAIHNMENKTIIQWIQKQNKLSASIAGICDGVWTLAHAGLLKDKKATGHWYSIPELTKSFPDTDWIKNKRYLQDKNIITTSGVTASIPFSLALVESIGGEKKAMEIGNELGVSHWDSTHDSEKFHLGWKQYLTAAKNLIAFWSYETIGIFIYDGIDEISLALVADAYSRTYKSKAVTISSSQVTVITKSGIQFVSDSQENLSNQVQNLKEIPKNTKASQELIDTLSEIERRYGMLTKQFVAMQLEFSIQQ</sequence>
<evidence type="ECO:0000313" key="2">
    <source>
        <dbReference type="EMBL" id="EMY60889.1"/>
    </source>
</evidence>
<reference evidence="2" key="1">
    <citation type="submission" date="2013-03" db="EMBL/GenBank/DDBJ databases">
        <authorList>
            <person name="Harkins D.M."/>
            <person name="Durkin A.S."/>
            <person name="Brinkac L.M."/>
            <person name="Haft D.H."/>
            <person name="Selengut J.D."/>
            <person name="Sanka R."/>
            <person name="DePew J."/>
            <person name="Purushe J."/>
            <person name="Hartskeerl R.A."/>
            <person name="Ahmed A."/>
            <person name="van der Linden H."/>
            <person name="Goris M.G.A."/>
            <person name="Vinetz J.M."/>
            <person name="Sutton G.G."/>
            <person name="Nierman W.C."/>
            <person name="Fouts D.E."/>
        </authorList>
    </citation>
    <scope>NUCLEOTIDE SEQUENCE [LARGE SCALE GENOMIC DNA]</scope>
    <source>
        <strain evidence="2">LT 11-33</strain>
    </source>
</reference>
<protein>
    <submittedName>
        <fullName evidence="2">DJ-1/PfpI family protein</fullName>
    </submittedName>
</protein>
<dbReference type="InterPro" id="IPR029062">
    <property type="entry name" value="Class_I_gatase-like"/>
</dbReference>
<accession>N1VMI8</accession>
<name>N1VMI8_9LEPT</name>
<dbReference type="Proteomes" id="UP000012371">
    <property type="component" value="Unassembled WGS sequence"/>
</dbReference>
<dbReference type="AlphaFoldDB" id="N1VMI8"/>
<organism evidence="2 3">
    <name type="scientific">Leptospira terpstrae serovar Hualin str. LT 11-33 = ATCC 700639</name>
    <dbReference type="NCBI Taxonomy" id="1257025"/>
    <lineage>
        <taxon>Bacteria</taxon>
        <taxon>Pseudomonadati</taxon>
        <taxon>Spirochaetota</taxon>
        <taxon>Spirochaetia</taxon>
        <taxon>Leptospirales</taxon>
        <taxon>Leptospiraceae</taxon>
        <taxon>Leptospira</taxon>
    </lineage>
</organism>
<dbReference type="PANTHER" id="PTHR43130">
    <property type="entry name" value="ARAC-FAMILY TRANSCRIPTIONAL REGULATOR"/>
    <property type="match status" value="1"/>
</dbReference>
<dbReference type="Pfam" id="PF01965">
    <property type="entry name" value="DJ-1_PfpI"/>
    <property type="match status" value="1"/>
</dbReference>